<dbReference type="InterPro" id="IPR015421">
    <property type="entry name" value="PyrdxlP-dep_Trfase_major"/>
</dbReference>
<protein>
    <submittedName>
        <fullName evidence="8">Arginine/lysine/ornithine decarboxylase</fullName>
    </submittedName>
</protein>
<evidence type="ECO:0000256" key="2">
    <source>
        <dbReference type="ARBA" id="ARBA00010671"/>
    </source>
</evidence>
<comment type="similarity">
    <text evidence="2">Belongs to the Orn/Lys/Arg decarboxylase class-I family.</text>
</comment>
<dbReference type="Pfam" id="PF03711">
    <property type="entry name" value="OKR_DC_1_C"/>
    <property type="match status" value="1"/>
</dbReference>
<dbReference type="Gene3D" id="3.40.640.10">
    <property type="entry name" value="Type I PLP-dependent aspartate aminotransferase-like (Major domain)"/>
    <property type="match status" value="1"/>
</dbReference>
<feature type="domain" description="Orn/Lys/Arg decarboxylase C-terminal" evidence="7">
    <location>
        <begin position="412"/>
        <end position="450"/>
    </location>
</feature>
<dbReference type="SUPFAM" id="SSF55904">
    <property type="entry name" value="Ornithine decarboxylase C-terminal domain"/>
    <property type="match status" value="1"/>
</dbReference>
<dbReference type="AlphaFoldDB" id="A0A1I2PS82"/>
<reference evidence="8 9" key="1">
    <citation type="submission" date="2016-10" db="EMBL/GenBank/DDBJ databases">
        <authorList>
            <person name="de Groot N.N."/>
        </authorList>
    </citation>
    <scope>NUCLEOTIDE SEQUENCE [LARGE SCALE GENOMIC DNA]</scope>
    <source>
        <strain evidence="8 9">DSM 44945</strain>
    </source>
</reference>
<comment type="cofactor">
    <cofactor evidence="1">
        <name>pyridoxal 5'-phosphate</name>
        <dbReference type="ChEBI" id="CHEBI:597326"/>
    </cofactor>
</comment>
<evidence type="ECO:0000256" key="1">
    <source>
        <dbReference type="ARBA" id="ARBA00001933"/>
    </source>
</evidence>
<dbReference type="CDD" id="cd00615">
    <property type="entry name" value="Orn_deC_like"/>
    <property type="match status" value="1"/>
</dbReference>
<dbReference type="PANTHER" id="PTHR43277:SF3">
    <property type="entry name" value="DECARBOXYLASE, PUTATIVE-RELATED"/>
    <property type="match status" value="1"/>
</dbReference>
<name>A0A1I2PS82_9BACL</name>
<dbReference type="SUPFAM" id="SSF53383">
    <property type="entry name" value="PLP-dependent transferases"/>
    <property type="match status" value="1"/>
</dbReference>
<dbReference type="InterPro" id="IPR036633">
    <property type="entry name" value="Prn/Lys/Arg_de-COase_C_sf"/>
</dbReference>
<dbReference type="Pfam" id="PF01276">
    <property type="entry name" value="OKR_DC_1"/>
    <property type="match status" value="1"/>
</dbReference>
<keyword evidence="5" id="KW-0456">Lyase</keyword>
<feature type="domain" description="Orn/Lys/Arg decarboxylases family 1 pyridoxal-P attachment site" evidence="6">
    <location>
        <begin position="10"/>
        <end position="302"/>
    </location>
</feature>
<evidence type="ECO:0000313" key="8">
    <source>
        <dbReference type="EMBL" id="SFG19115.1"/>
    </source>
</evidence>
<dbReference type="GO" id="GO:0016831">
    <property type="term" value="F:carboxy-lyase activity"/>
    <property type="evidence" value="ECO:0007669"/>
    <property type="project" value="UniProtKB-KW"/>
</dbReference>
<organism evidence="8 9">
    <name type="scientific">Planifilum fulgidum</name>
    <dbReference type="NCBI Taxonomy" id="201973"/>
    <lineage>
        <taxon>Bacteria</taxon>
        <taxon>Bacillati</taxon>
        <taxon>Bacillota</taxon>
        <taxon>Bacilli</taxon>
        <taxon>Bacillales</taxon>
        <taxon>Thermoactinomycetaceae</taxon>
        <taxon>Planifilum</taxon>
    </lineage>
</organism>
<evidence type="ECO:0000256" key="5">
    <source>
        <dbReference type="ARBA" id="ARBA00023239"/>
    </source>
</evidence>
<dbReference type="InterPro" id="IPR008286">
    <property type="entry name" value="Prn/Lys/Arg_de-COase_C"/>
</dbReference>
<dbReference type="InterPro" id="IPR015424">
    <property type="entry name" value="PyrdxlP-dep_Trfase"/>
</dbReference>
<gene>
    <name evidence="8" type="ORF">SAMN04488025_1208</name>
</gene>
<dbReference type="Gene3D" id="3.90.105.10">
    <property type="entry name" value="Molybdopterin biosynthesis moea protein, domain 2"/>
    <property type="match status" value="1"/>
</dbReference>
<dbReference type="OrthoDB" id="9815233at2"/>
<accession>A0A1I2PS82</accession>
<evidence type="ECO:0000256" key="4">
    <source>
        <dbReference type="ARBA" id="ARBA00022898"/>
    </source>
</evidence>
<dbReference type="PANTHER" id="PTHR43277">
    <property type="entry name" value="ARGININE DECARBOXYLASE"/>
    <property type="match status" value="1"/>
</dbReference>
<dbReference type="InterPro" id="IPR000310">
    <property type="entry name" value="Orn/Lys/Arg_deCO2ase_major_dom"/>
</dbReference>
<dbReference type="Proteomes" id="UP000198661">
    <property type="component" value="Unassembled WGS sequence"/>
</dbReference>
<keyword evidence="3" id="KW-0210">Decarboxylase</keyword>
<evidence type="ECO:0000259" key="7">
    <source>
        <dbReference type="Pfam" id="PF03711"/>
    </source>
</evidence>
<sequence>MKADRQRRAPLYEALVRHMKRNPGNFHVPGHKQGRVFDEEGLKLFGSVLSIDLTELSPLDDLHDPAGVIAEAQALAAEAFGADETFFLVGGSTAGNLAAILSCCNPGDVLLVQRSSHQSVFHACMLAGVRPVYLGTRVDEKSGLDQGIDPEILAEALERFPEAKAVVVTSPSYHGVVQPIDRFADLCHARGTPLIVDEAHGAHFGFHPSLPPPAIRSGADLAVQSTHKMLPAMTMASMLHLRGKRIRRERLTRWLRILQSSSPSYPLMASLDLARKLAATEGRKRLEDVLSGLAAIRERIGGLRRLSEAVGPLPQDPLKLSLQSETGTSGFRMAEWLESRDCFPEMADHRRVLFTFSLARPGRAEERLLSLLSELDEHLAEMPKSPPLPLPPFQRWRVGEGLTRWMDASGIPVPLEEAVGRLSADMVLPYPPGIPLILPGERWTEEQALFLRQVVEAGGRVRGLSSVSPLCVSVLE</sequence>
<dbReference type="EMBL" id="FOOK01000020">
    <property type="protein sequence ID" value="SFG19115.1"/>
    <property type="molecule type" value="Genomic_DNA"/>
</dbReference>
<proteinExistence type="inferred from homology"/>
<keyword evidence="9" id="KW-1185">Reference proteome</keyword>
<keyword evidence="4" id="KW-0663">Pyridoxal phosphate</keyword>
<evidence type="ECO:0000313" key="9">
    <source>
        <dbReference type="Proteomes" id="UP000198661"/>
    </source>
</evidence>
<dbReference type="InterPro" id="IPR052357">
    <property type="entry name" value="Orn_Lys_Arg_decarboxylase-I"/>
</dbReference>
<dbReference type="RefSeq" id="WP_092039034.1">
    <property type="nucleotide sequence ID" value="NZ_FOOK01000020.1"/>
</dbReference>
<evidence type="ECO:0000259" key="6">
    <source>
        <dbReference type="Pfam" id="PF01276"/>
    </source>
</evidence>
<evidence type="ECO:0000256" key="3">
    <source>
        <dbReference type="ARBA" id="ARBA00022793"/>
    </source>
</evidence>
<dbReference type="STRING" id="201973.SAMN04488025_1208"/>